<keyword evidence="2" id="KW-1185">Reference proteome</keyword>
<dbReference type="InterPro" id="IPR000477">
    <property type="entry name" value="RT_dom"/>
</dbReference>
<organism evidence="2 3">
    <name type="scientific">Durio zibethinus</name>
    <name type="common">Durian</name>
    <dbReference type="NCBI Taxonomy" id="66656"/>
    <lineage>
        <taxon>Eukaryota</taxon>
        <taxon>Viridiplantae</taxon>
        <taxon>Streptophyta</taxon>
        <taxon>Embryophyta</taxon>
        <taxon>Tracheophyta</taxon>
        <taxon>Spermatophyta</taxon>
        <taxon>Magnoliopsida</taxon>
        <taxon>eudicotyledons</taxon>
        <taxon>Gunneridae</taxon>
        <taxon>Pentapetalae</taxon>
        <taxon>rosids</taxon>
        <taxon>malvids</taxon>
        <taxon>Malvales</taxon>
        <taxon>Malvaceae</taxon>
        <taxon>Helicteroideae</taxon>
        <taxon>Durio</taxon>
    </lineage>
</organism>
<protein>
    <submittedName>
        <fullName evidence="3">Uncharacterized protein LOC111309507</fullName>
    </submittedName>
</protein>
<dbReference type="RefSeq" id="XP_022764279.1">
    <property type="nucleotide sequence ID" value="XM_022908544.1"/>
</dbReference>
<feature type="domain" description="Reverse transcriptase" evidence="1">
    <location>
        <begin position="101"/>
        <end position="187"/>
    </location>
</feature>
<evidence type="ECO:0000259" key="1">
    <source>
        <dbReference type="Pfam" id="PF00078"/>
    </source>
</evidence>
<proteinExistence type="predicted"/>
<evidence type="ECO:0000313" key="3">
    <source>
        <dbReference type="RefSeq" id="XP_022764279.1"/>
    </source>
</evidence>
<dbReference type="Pfam" id="PF00078">
    <property type="entry name" value="RVT_1"/>
    <property type="match status" value="1"/>
</dbReference>
<dbReference type="KEGG" id="dzi:111309507"/>
<dbReference type="OrthoDB" id="1002389at2759"/>
<sequence length="187" mass="21750">MLMDEKWNNYKVQSFADGGTMAHPSYKRKNMEIKEKEVLDAIMSYDGDKTPSPDGFNMNFMKRKWSLFKLKMMEFFQKFFNTRKLTKRINSSFITLVAKKHFAKSLNDFRLISLIESIYKILTKTLANRLKQVVGSLISQTQSAFVEGRQIIDSILIANEVIDNLKKSVNRGLVLKLDFEKAFDKVN</sequence>
<accession>A0A6P6AHD3</accession>
<dbReference type="AlphaFoldDB" id="A0A6P6AHD3"/>
<dbReference type="PANTHER" id="PTHR46890:SF50">
    <property type="entry name" value="RNA-DIRECTED DNA POLYMERASE, EUKARYOTA, REVERSE TRANSCRIPTASE ZINC-BINDING DOMAIN PROTEIN-RELATED"/>
    <property type="match status" value="1"/>
</dbReference>
<name>A0A6P6AHD3_DURZI</name>
<dbReference type="Proteomes" id="UP000515121">
    <property type="component" value="Unplaced"/>
</dbReference>
<gene>
    <name evidence="3" type="primary">LOC111309507</name>
</gene>
<reference evidence="3" key="1">
    <citation type="submission" date="2025-08" db="UniProtKB">
        <authorList>
            <consortium name="RefSeq"/>
        </authorList>
    </citation>
    <scope>IDENTIFICATION</scope>
    <source>
        <tissue evidence="3">Fruit stalk</tissue>
    </source>
</reference>
<evidence type="ECO:0000313" key="2">
    <source>
        <dbReference type="Proteomes" id="UP000515121"/>
    </source>
</evidence>
<dbReference type="InterPro" id="IPR052343">
    <property type="entry name" value="Retrotransposon-Effector_Assoc"/>
</dbReference>
<dbReference type="PANTHER" id="PTHR46890">
    <property type="entry name" value="NON-LTR RETROLELEMENT REVERSE TRANSCRIPTASE-LIKE PROTEIN-RELATED"/>
    <property type="match status" value="1"/>
</dbReference>
<dbReference type="GeneID" id="111309507"/>